<keyword evidence="1" id="KW-0812">Transmembrane</keyword>
<keyword evidence="1" id="KW-1133">Transmembrane helix</keyword>
<feature type="transmembrane region" description="Helical" evidence="1">
    <location>
        <begin position="133"/>
        <end position="152"/>
    </location>
</feature>
<evidence type="ECO:0000313" key="3">
    <source>
        <dbReference type="Proteomes" id="UP000323521"/>
    </source>
</evidence>
<evidence type="ECO:0000256" key="1">
    <source>
        <dbReference type="SAM" id="Phobius"/>
    </source>
</evidence>
<organism evidence="2 3">
    <name type="scientific">Formimonas warabiya</name>
    <dbReference type="NCBI Taxonomy" id="1761012"/>
    <lineage>
        <taxon>Bacteria</taxon>
        <taxon>Bacillati</taxon>
        <taxon>Bacillota</taxon>
        <taxon>Clostridia</taxon>
        <taxon>Eubacteriales</taxon>
        <taxon>Peptococcaceae</taxon>
        <taxon>Candidatus Formimonas</taxon>
    </lineage>
</organism>
<dbReference type="RefSeq" id="WP_148137655.1">
    <property type="nucleotide sequence ID" value="NZ_CP017634.1"/>
</dbReference>
<dbReference type="KEGG" id="fwa:DCMF_28905"/>
<dbReference type="OrthoDB" id="2080945at2"/>
<proteinExistence type="predicted"/>
<name>A0A3G1L0S7_FORW1</name>
<accession>A0A3G1L0S7</accession>
<feature type="transmembrane region" description="Helical" evidence="1">
    <location>
        <begin position="47"/>
        <end position="70"/>
    </location>
</feature>
<protein>
    <submittedName>
        <fullName evidence="2">Uncharacterized protein</fullName>
    </submittedName>
</protein>
<sequence length="170" mass="18436">MNVKAAATIAVKVLAIFTLIKFITYLPSAYNIFDIVSTASSQTSASLQIITFMAPICLLLIVSMCLWLYADEISDRMVKNPGINEKVNINYEGLQSIAFSVVGIIIVADALPALISAFIHLKIDDSFRPLNQYINLGTTGLKLVIGLLLLFGSKGLVGLIKYLRTAGLPK</sequence>
<gene>
    <name evidence="2" type="ORF">DCMF_28905</name>
</gene>
<keyword evidence="1" id="KW-0472">Membrane</keyword>
<evidence type="ECO:0000313" key="2">
    <source>
        <dbReference type="EMBL" id="ATW28244.1"/>
    </source>
</evidence>
<dbReference type="AlphaFoldDB" id="A0A3G1L0S7"/>
<reference evidence="2 3" key="1">
    <citation type="submission" date="2016-10" db="EMBL/GenBank/DDBJ databases">
        <title>Complete Genome Sequence of Peptococcaceae strain DCMF.</title>
        <authorList>
            <person name="Edwards R.J."/>
            <person name="Holland S.I."/>
            <person name="Deshpande N.P."/>
            <person name="Wong Y.K."/>
            <person name="Ertan H."/>
            <person name="Manefield M."/>
            <person name="Russell T.L."/>
            <person name="Lee M.J."/>
        </authorList>
    </citation>
    <scope>NUCLEOTIDE SEQUENCE [LARGE SCALE GENOMIC DNA]</scope>
    <source>
        <strain evidence="2 3">DCMF</strain>
    </source>
</reference>
<dbReference type="Proteomes" id="UP000323521">
    <property type="component" value="Chromosome"/>
</dbReference>
<feature type="transmembrane region" description="Helical" evidence="1">
    <location>
        <begin position="97"/>
        <end position="121"/>
    </location>
</feature>
<keyword evidence="3" id="KW-1185">Reference proteome</keyword>
<dbReference type="EMBL" id="CP017634">
    <property type="protein sequence ID" value="ATW28244.1"/>
    <property type="molecule type" value="Genomic_DNA"/>
</dbReference>
<feature type="transmembrane region" description="Helical" evidence="1">
    <location>
        <begin position="6"/>
        <end position="26"/>
    </location>
</feature>